<keyword evidence="2" id="KW-1185">Reference proteome</keyword>
<dbReference type="SUPFAM" id="SSF53474">
    <property type="entry name" value="alpha/beta-Hydrolases"/>
    <property type="match status" value="1"/>
</dbReference>
<protein>
    <submittedName>
        <fullName evidence="1">Dienelactone hydrolase family protein</fullName>
    </submittedName>
</protein>
<keyword evidence="1" id="KW-0378">Hydrolase</keyword>
<dbReference type="Proteomes" id="UP000624279">
    <property type="component" value="Unassembled WGS sequence"/>
</dbReference>
<organism evidence="1 2">
    <name type="scientific">Undibacterium flavidum</name>
    <dbReference type="NCBI Taxonomy" id="2762297"/>
    <lineage>
        <taxon>Bacteria</taxon>
        <taxon>Pseudomonadati</taxon>
        <taxon>Pseudomonadota</taxon>
        <taxon>Betaproteobacteria</taxon>
        <taxon>Burkholderiales</taxon>
        <taxon>Oxalobacteraceae</taxon>
        <taxon>Undibacterium</taxon>
    </lineage>
</organism>
<name>A0ABR6YBR5_9BURK</name>
<dbReference type="GO" id="GO:0016787">
    <property type="term" value="F:hydrolase activity"/>
    <property type="evidence" value="ECO:0007669"/>
    <property type="project" value="UniProtKB-KW"/>
</dbReference>
<proteinExistence type="predicted"/>
<evidence type="ECO:0000313" key="1">
    <source>
        <dbReference type="EMBL" id="MBC3874083.1"/>
    </source>
</evidence>
<comment type="caution">
    <text evidence="1">The sequence shown here is derived from an EMBL/GenBank/DDBJ whole genome shotgun (WGS) entry which is preliminary data.</text>
</comment>
<dbReference type="Gene3D" id="3.40.50.1820">
    <property type="entry name" value="alpha/beta hydrolase"/>
    <property type="match status" value="1"/>
</dbReference>
<dbReference type="RefSeq" id="WP_186942116.1">
    <property type="nucleotide sequence ID" value="NZ_JACOGA010000009.1"/>
</dbReference>
<dbReference type="EMBL" id="JACOGA010000009">
    <property type="protein sequence ID" value="MBC3874083.1"/>
    <property type="molecule type" value="Genomic_DNA"/>
</dbReference>
<evidence type="ECO:0000313" key="2">
    <source>
        <dbReference type="Proteomes" id="UP000624279"/>
    </source>
</evidence>
<accession>A0ABR6YBR5</accession>
<sequence length="188" mass="20891">MTASVLIITDVFGHTPAIASLQRYLGLPCLAVSPFDADFSVRNEQQAYQAFIAAGGVQAYSIKLREFVRQQPQLRHVIGFSAGASAWWLSCAEHAHAIQSASLFYGSRIRDHLDIHSECDTHFIFAEQENAYQPQLLVQALRQRGHQAEVAIGTKHGFMNPYAAGFSLKAQTHYLDSLTTKVQMRRAA</sequence>
<gene>
    <name evidence="1" type="ORF">H8K55_10815</name>
</gene>
<reference evidence="1 2" key="1">
    <citation type="submission" date="2020-08" db="EMBL/GenBank/DDBJ databases">
        <title>Novel species isolated from subtropical streams in China.</title>
        <authorList>
            <person name="Lu H."/>
        </authorList>
    </citation>
    <scope>NUCLEOTIDE SEQUENCE [LARGE SCALE GENOMIC DNA]</scope>
    <source>
        <strain evidence="1 2">LX15W</strain>
    </source>
</reference>
<dbReference type="InterPro" id="IPR029058">
    <property type="entry name" value="AB_hydrolase_fold"/>
</dbReference>